<dbReference type="InterPro" id="IPR012674">
    <property type="entry name" value="Calycin"/>
</dbReference>
<evidence type="ECO:0000256" key="1">
    <source>
        <dbReference type="SAM" id="SignalP"/>
    </source>
</evidence>
<dbReference type="Proteomes" id="UP001300604">
    <property type="component" value="Chromosome"/>
</dbReference>
<evidence type="ECO:0000313" key="2">
    <source>
        <dbReference type="EMBL" id="WOC31731.1"/>
    </source>
</evidence>
<gene>
    <name evidence="2" type="ORF">PXC00_11045</name>
</gene>
<keyword evidence="1" id="KW-0732">Signal</keyword>
<reference evidence="3" key="1">
    <citation type="submission" date="2024-06" db="EMBL/GenBank/DDBJ databases">
        <title>Caproicibacterium argilliputei sp. nov, a novel caproic acid producing anaerobic bacterium isolated from pit mud.</title>
        <authorList>
            <person name="Zeng C."/>
        </authorList>
    </citation>
    <scope>NUCLEOTIDE SEQUENCE [LARGE SCALE GENOMIC DNA]</scope>
    <source>
        <strain evidence="3">ZCY20-5</strain>
    </source>
</reference>
<evidence type="ECO:0000313" key="3">
    <source>
        <dbReference type="Proteomes" id="UP001300604"/>
    </source>
</evidence>
<organism evidence="2 3">
    <name type="scientific">Caproicibacterium argilliputei</name>
    <dbReference type="NCBI Taxonomy" id="3030016"/>
    <lineage>
        <taxon>Bacteria</taxon>
        <taxon>Bacillati</taxon>
        <taxon>Bacillota</taxon>
        <taxon>Clostridia</taxon>
        <taxon>Eubacteriales</taxon>
        <taxon>Oscillospiraceae</taxon>
        <taxon>Caproicibacterium</taxon>
    </lineage>
</organism>
<dbReference type="RefSeq" id="WP_275845159.1">
    <property type="nucleotide sequence ID" value="NZ_CP135996.1"/>
</dbReference>
<protein>
    <submittedName>
        <fullName evidence="2">Uncharacterized protein</fullName>
    </submittedName>
</protein>
<dbReference type="AlphaFoldDB" id="A0AA97DAB9"/>
<name>A0AA97DAB9_9FIRM</name>
<dbReference type="Gene3D" id="2.40.128.20">
    <property type="match status" value="1"/>
</dbReference>
<feature type="signal peptide" evidence="1">
    <location>
        <begin position="1"/>
        <end position="28"/>
    </location>
</feature>
<feature type="chain" id="PRO_5041647689" evidence="1">
    <location>
        <begin position="29"/>
        <end position="458"/>
    </location>
</feature>
<reference evidence="3" key="3">
    <citation type="submission" date="2024-06" db="EMBL/GenBank/DDBJ databases">
        <authorList>
            <person name="Zeng C."/>
        </authorList>
    </citation>
    <scope>NUCLEOTIDE SEQUENCE [LARGE SCALE GENOMIC DNA]</scope>
    <source>
        <strain evidence="3">ZCY20-5</strain>
    </source>
</reference>
<accession>A0AA97DAB9</accession>
<reference evidence="2 3" key="2">
    <citation type="submission" date="2024-06" db="EMBL/GenBank/DDBJ databases">
        <title>Caproicibacterium argilliputei sp. nov, a novel caproic acid producing anaerobic bacterium isolated from pit mud.</title>
        <authorList>
            <person name="Xia S."/>
        </authorList>
    </citation>
    <scope>NUCLEOTIDE SEQUENCE [LARGE SCALE GENOMIC DNA]</scope>
    <source>
        <strain evidence="2 3">ZCY20-5</strain>
    </source>
</reference>
<sequence length="458" mass="49228">MKQTIKKIPALLLTAAIAASSVALPAFAAGNLDGFRSDTTQAVVKNAGQTYVFAITPNDAKATPYFTVGNGTVLSTFTAHAPVKQADGKTTYYFGYKCLKDGAAGVYIRIGGETQRVFIGYVGQKPTESAESAAAAKLLSDLHGTYEPLFTSSTMLSKAYTSYWHDYCAAIVGADKADATAATLQSSVTATVMGDTAVNAYKSDPDSARFQCGFTGDVATVMVNGTQISGTDASGKQLFSHNYQYLESKTTVDQEGMDFTIFETKDANAGEFKYFAFAPDTPASTYHTEFRYGSNLEDLLKLYSGKYAYWLAAGELTTADKAMYEDCVSLFCLENMDYTAARTAESLTQISDFVGTWDYYENGKADGDKLSFTVDANGKGQSYYMGKPASNYQVFAYDNDGTDTTKSGIYVSHSEEATPAKYSITTTAAGQTLLTLSGEEDGKPYTISYMKHIAAAQS</sequence>
<dbReference type="EMBL" id="CP135996">
    <property type="protein sequence ID" value="WOC31731.1"/>
    <property type="molecule type" value="Genomic_DNA"/>
</dbReference>
<keyword evidence="3" id="KW-1185">Reference proteome</keyword>
<proteinExistence type="predicted"/>
<dbReference type="KEGG" id="carl:PXC00_11045"/>